<feature type="compositionally biased region" description="Low complexity" evidence="1">
    <location>
        <begin position="65"/>
        <end position="86"/>
    </location>
</feature>
<dbReference type="Proteomes" id="UP000031575">
    <property type="component" value="Unassembled WGS sequence"/>
</dbReference>
<reference evidence="2 3" key="1">
    <citation type="journal article" date="2014" name="BMC Genomics">
        <title>Comparative genomics of the major fungal agents of human and animal Sporotrichosis: Sporothrix schenckii and Sporothrix brasiliensis.</title>
        <authorList>
            <person name="Teixeira M.M."/>
            <person name="de Almeida L.G."/>
            <person name="Kubitschek-Barreira P."/>
            <person name="Alves F.L."/>
            <person name="Kioshima E.S."/>
            <person name="Abadio A.K."/>
            <person name="Fernandes L."/>
            <person name="Derengowski L.S."/>
            <person name="Ferreira K.S."/>
            <person name="Souza R.C."/>
            <person name="Ruiz J.C."/>
            <person name="de Andrade N.C."/>
            <person name="Paes H.C."/>
            <person name="Nicola A.M."/>
            <person name="Albuquerque P."/>
            <person name="Gerber A.L."/>
            <person name="Martins V.P."/>
            <person name="Peconick L.D."/>
            <person name="Neto A.V."/>
            <person name="Chaucanez C.B."/>
            <person name="Silva P.A."/>
            <person name="Cunha O.L."/>
            <person name="de Oliveira F.F."/>
            <person name="dos Santos T.C."/>
            <person name="Barros A.L."/>
            <person name="Soares M.A."/>
            <person name="de Oliveira L.M."/>
            <person name="Marini M.M."/>
            <person name="Villalobos-Duno H."/>
            <person name="Cunha M.M."/>
            <person name="de Hoog S."/>
            <person name="da Silveira J.F."/>
            <person name="Henrissat B."/>
            <person name="Nino-Vega G.A."/>
            <person name="Cisalpino P.S."/>
            <person name="Mora-Montes H.M."/>
            <person name="Almeida S.R."/>
            <person name="Stajich J.E."/>
            <person name="Lopes-Bezerra L.M."/>
            <person name="Vasconcelos A.T."/>
            <person name="Felipe M.S."/>
        </authorList>
    </citation>
    <scope>NUCLEOTIDE SEQUENCE [LARGE SCALE GENOMIC DNA]</scope>
    <source>
        <strain evidence="2 3">5110</strain>
    </source>
</reference>
<keyword evidence="3" id="KW-1185">Reference proteome</keyword>
<evidence type="ECO:0000256" key="1">
    <source>
        <dbReference type="SAM" id="MobiDB-lite"/>
    </source>
</evidence>
<protein>
    <submittedName>
        <fullName evidence="2">Uncharacterized protein</fullName>
    </submittedName>
</protein>
<name>A0A0C2IXQ1_9PEZI</name>
<sequence length="171" mass="17414">MAALLGATKGGQDRPQDRDDVPFRNGNSATTANKNASSISAPPAAALSGKATSLPKTPTSTNDQSQPATPSPTAVSAASTQPTVATRKAPRLSRGPSALAPVRGANPEQTSPQPQQPQQQPAATAASVQSSSASVNTSSIDPLSQDPTVLAQMHRLPPLIYPSASLFRAPM</sequence>
<dbReference type="RefSeq" id="XP_040617822.1">
    <property type="nucleotide sequence ID" value="XM_040767159.1"/>
</dbReference>
<evidence type="ECO:0000313" key="2">
    <source>
        <dbReference type="EMBL" id="KIH89812.1"/>
    </source>
</evidence>
<dbReference type="GeneID" id="63682080"/>
<dbReference type="HOGENOM" id="CLU_1563885_0_0_1"/>
<feature type="compositionally biased region" description="Polar residues" evidence="1">
    <location>
        <begin position="25"/>
        <end position="35"/>
    </location>
</feature>
<proteinExistence type="predicted"/>
<dbReference type="AlphaFoldDB" id="A0A0C2IXQ1"/>
<gene>
    <name evidence="2" type="ORF">SPBR_09033</name>
</gene>
<feature type="compositionally biased region" description="Basic and acidic residues" evidence="1">
    <location>
        <begin position="11"/>
        <end position="22"/>
    </location>
</feature>
<comment type="caution">
    <text evidence="2">The sequence shown here is derived from an EMBL/GenBank/DDBJ whole genome shotgun (WGS) entry which is preliminary data.</text>
</comment>
<organism evidence="2 3">
    <name type="scientific">Sporothrix brasiliensis 5110</name>
    <dbReference type="NCBI Taxonomy" id="1398154"/>
    <lineage>
        <taxon>Eukaryota</taxon>
        <taxon>Fungi</taxon>
        <taxon>Dikarya</taxon>
        <taxon>Ascomycota</taxon>
        <taxon>Pezizomycotina</taxon>
        <taxon>Sordariomycetes</taxon>
        <taxon>Sordariomycetidae</taxon>
        <taxon>Ophiostomatales</taxon>
        <taxon>Ophiostomataceae</taxon>
        <taxon>Sporothrix</taxon>
    </lineage>
</organism>
<evidence type="ECO:0000313" key="3">
    <source>
        <dbReference type="Proteomes" id="UP000031575"/>
    </source>
</evidence>
<dbReference type="EMBL" id="AWTV01000008">
    <property type="protein sequence ID" value="KIH89812.1"/>
    <property type="molecule type" value="Genomic_DNA"/>
</dbReference>
<dbReference type="OrthoDB" id="10494748at2759"/>
<dbReference type="VEuPathDB" id="FungiDB:SPBR_09033"/>
<feature type="compositionally biased region" description="Low complexity" evidence="1">
    <location>
        <begin position="36"/>
        <end position="48"/>
    </location>
</feature>
<accession>A0A0C2IXQ1</accession>
<feature type="compositionally biased region" description="Low complexity" evidence="1">
    <location>
        <begin position="109"/>
        <end position="139"/>
    </location>
</feature>
<feature type="compositionally biased region" description="Polar residues" evidence="1">
    <location>
        <begin position="50"/>
        <end position="64"/>
    </location>
</feature>
<feature type="region of interest" description="Disordered" evidence="1">
    <location>
        <begin position="1"/>
        <end position="146"/>
    </location>
</feature>